<dbReference type="Proteomes" id="UP000008229">
    <property type="component" value="Chromosome"/>
</dbReference>
<organism evidence="1 2">
    <name type="scientific">Conexibacter woesei (strain DSM 14684 / CCUG 47730 / CIP 108061 / JCM 11494 / NBRC 100937 / ID131577)</name>
    <dbReference type="NCBI Taxonomy" id="469383"/>
    <lineage>
        <taxon>Bacteria</taxon>
        <taxon>Bacillati</taxon>
        <taxon>Actinomycetota</taxon>
        <taxon>Thermoleophilia</taxon>
        <taxon>Solirubrobacterales</taxon>
        <taxon>Conexibacteraceae</taxon>
        <taxon>Conexibacter</taxon>
    </lineage>
</organism>
<dbReference type="KEGG" id="cwo:Cwoe_5193"/>
<gene>
    <name evidence="1" type="ordered locus">Cwoe_5193</name>
</gene>
<evidence type="ECO:0000313" key="1">
    <source>
        <dbReference type="EMBL" id="ADB53601.1"/>
    </source>
</evidence>
<sequence>MQLRQPDHLASENRLVAREGSRRTVVANPANARDQRHRLLKFPQHGERFIRESSLVGGTKQRLFVHESPGVVAALKAARLHPNKRQHRQKSNGSLTR</sequence>
<evidence type="ECO:0000313" key="2">
    <source>
        <dbReference type="Proteomes" id="UP000008229"/>
    </source>
</evidence>
<dbReference type="EMBL" id="CP001854">
    <property type="protein sequence ID" value="ADB53601.1"/>
    <property type="molecule type" value="Genomic_DNA"/>
</dbReference>
<dbReference type="AlphaFoldDB" id="D3FEA9"/>
<reference evidence="2" key="2">
    <citation type="submission" date="2010-01" db="EMBL/GenBank/DDBJ databases">
        <title>The complete genome of Conexibacter woesei DSM 14684.</title>
        <authorList>
            <consortium name="US DOE Joint Genome Institute (JGI-PGF)"/>
            <person name="Lucas S."/>
            <person name="Copeland A."/>
            <person name="Lapidus A."/>
            <person name="Glavina del Rio T."/>
            <person name="Dalin E."/>
            <person name="Tice H."/>
            <person name="Bruce D."/>
            <person name="Goodwin L."/>
            <person name="Pitluck S."/>
            <person name="Kyrpides N."/>
            <person name="Mavromatis K."/>
            <person name="Ivanova N."/>
            <person name="Mikhailova N."/>
            <person name="Chertkov O."/>
            <person name="Brettin T."/>
            <person name="Detter J.C."/>
            <person name="Han C."/>
            <person name="Larimer F."/>
            <person name="Land M."/>
            <person name="Hauser L."/>
            <person name="Markowitz V."/>
            <person name="Cheng J.-F."/>
            <person name="Hugenholtz P."/>
            <person name="Woyke T."/>
            <person name="Wu D."/>
            <person name="Pukall R."/>
            <person name="Steenblock K."/>
            <person name="Schneider S."/>
            <person name="Klenk H.-P."/>
            <person name="Eisen J.A."/>
        </authorList>
    </citation>
    <scope>NUCLEOTIDE SEQUENCE [LARGE SCALE GENOMIC DNA]</scope>
    <source>
        <strain evidence="2">DSM 14684 / CIP 108061 / JCM 11494 / NBRC 100937 / ID131577</strain>
    </source>
</reference>
<reference evidence="1 2" key="1">
    <citation type="journal article" date="2010" name="Stand. Genomic Sci.">
        <title>Complete genome sequence of Conexibacter woesei type strain (ID131577).</title>
        <authorList>
            <person name="Pukall R."/>
            <person name="Lapidus A."/>
            <person name="Glavina Del Rio T."/>
            <person name="Copeland A."/>
            <person name="Tice H."/>
            <person name="Cheng J.-F."/>
            <person name="Lucas S."/>
            <person name="Chen F."/>
            <person name="Nolan M."/>
            <person name="Bruce D."/>
            <person name="Goodwin L."/>
            <person name="Pitluck S."/>
            <person name="Mavromatis K."/>
            <person name="Ivanova N."/>
            <person name="Ovchinnikova G."/>
            <person name="Pati A."/>
            <person name="Chen A."/>
            <person name="Palaniappan K."/>
            <person name="Land M."/>
            <person name="Hauser L."/>
            <person name="Chang Y.-J."/>
            <person name="Jeffries C.D."/>
            <person name="Chain P."/>
            <person name="Meincke L."/>
            <person name="Sims D."/>
            <person name="Brettin T."/>
            <person name="Detter J.C."/>
            <person name="Rohde M."/>
            <person name="Goeker M."/>
            <person name="Bristow J."/>
            <person name="Eisen J.A."/>
            <person name="Markowitz V."/>
            <person name="Kyrpides N.C."/>
            <person name="Klenk H.-P."/>
            <person name="Hugenholtz P."/>
        </authorList>
    </citation>
    <scope>NUCLEOTIDE SEQUENCE [LARGE SCALE GENOMIC DNA]</scope>
    <source>
        <strain evidence="2">DSM 14684 / CIP 108061 / JCM 11494 / NBRC 100937 / ID131577</strain>
    </source>
</reference>
<protein>
    <submittedName>
        <fullName evidence="1">Uncharacterized protein</fullName>
    </submittedName>
</protein>
<accession>D3FEA9</accession>
<name>D3FEA9_CONWI</name>
<keyword evidence="2" id="KW-1185">Reference proteome</keyword>
<dbReference type="HOGENOM" id="CLU_2341939_0_0_11"/>
<proteinExistence type="predicted"/>